<keyword evidence="2" id="KW-0732">Signal</keyword>
<evidence type="ECO:0000256" key="1">
    <source>
        <dbReference type="SAM" id="MobiDB-lite"/>
    </source>
</evidence>
<feature type="region of interest" description="Disordered" evidence="1">
    <location>
        <begin position="21"/>
        <end position="90"/>
    </location>
</feature>
<dbReference type="Proteomes" id="UP000494040">
    <property type="component" value="Unassembled WGS sequence"/>
</dbReference>
<keyword evidence="4" id="KW-1185">Reference proteome</keyword>
<dbReference type="EnsemblMetazoa" id="XM_014396717.2">
    <property type="protein sequence ID" value="XP_014252203.1"/>
    <property type="gene ID" value="LOC106668187"/>
</dbReference>
<protein>
    <recommendedName>
        <fullName evidence="5">CPR type cuticle protein</fullName>
    </recommendedName>
</protein>
<evidence type="ECO:0008006" key="5">
    <source>
        <dbReference type="Google" id="ProtNLM"/>
    </source>
</evidence>
<evidence type="ECO:0000256" key="2">
    <source>
        <dbReference type="SAM" id="SignalP"/>
    </source>
</evidence>
<name>A0A8I6TIJ7_CIMLE</name>
<feature type="compositionally biased region" description="Low complexity" evidence="1">
    <location>
        <begin position="31"/>
        <end position="52"/>
    </location>
</feature>
<feature type="chain" id="PRO_5035277853" description="CPR type cuticle protein" evidence="2">
    <location>
        <begin position="18"/>
        <end position="119"/>
    </location>
</feature>
<evidence type="ECO:0000313" key="4">
    <source>
        <dbReference type="Proteomes" id="UP000494040"/>
    </source>
</evidence>
<reference evidence="3" key="1">
    <citation type="submission" date="2022-01" db="UniProtKB">
        <authorList>
            <consortium name="EnsemblMetazoa"/>
        </authorList>
    </citation>
    <scope>IDENTIFICATION</scope>
</reference>
<dbReference type="AlphaFoldDB" id="A0A8I6TIJ7"/>
<accession>A0A8I6TIJ7</accession>
<organism evidence="3 4">
    <name type="scientific">Cimex lectularius</name>
    <name type="common">Bed bug</name>
    <name type="synonym">Acanthia lectularia</name>
    <dbReference type="NCBI Taxonomy" id="79782"/>
    <lineage>
        <taxon>Eukaryota</taxon>
        <taxon>Metazoa</taxon>
        <taxon>Ecdysozoa</taxon>
        <taxon>Arthropoda</taxon>
        <taxon>Hexapoda</taxon>
        <taxon>Insecta</taxon>
        <taxon>Pterygota</taxon>
        <taxon>Neoptera</taxon>
        <taxon>Paraneoptera</taxon>
        <taxon>Hemiptera</taxon>
        <taxon>Heteroptera</taxon>
        <taxon>Panheteroptera</taxon>
        <taxon>Cimicomorpha</taxon>
        <taxon>Cimicidae</taxon>
        <taxon>Cimex</taxon>
    </lineage>
</organism>
<dbReference type="GeneID" id="106668187"/>
<proteinExistence type="predicted"/>
<dbReference type="RefSeq" id="XP_014252203.1">
    <property type="nucleotide sequence ID" value="XM_014396717.2"/>
</dbReference>
<sequence length="119" mass="12424">MNVVCLILLICVLGVHSAPANSTTRAPLSSTNAATTTGPTTTATHSNMTTTTARSAVRPTTQRATTTAGTNAQRDNLNNARQEPQREDTDGVEVVFTGICGPSTCIAVGDIVDNSDYDR</sequence>
<feature type="compositionally biased region" description="Polar residues" evidence="1">
    <location>
        <begin position="21"/>
        <end position="30"/>
    </location>
</feature>
<feature type="signal peptide" evidence="2">
    <location>
        <begin position="1"/>
        <end position="17"/>
    </location>
</feature>
<evidence type="ECO:0000313" key="3">
    <source>
        <dbReference type="EnsemblMetazoa" id="XP_014252203.1"/>
    </source>
</evidence>
<feature type="compositionally biased region" description="Low complexity" evidence="1">
    <location>
        <begin position="60"/>
        <end position="74"/>
    </location>
</feature>